<gene>
    <name evidence="1" type="ORF">DDT54_23065</name>
    <name evidence="2" type="ORF">EH206_05070</name>
</gene>
<dbReference type="EMBL" id="QDKK01000075">
    <property type="protein sequence ID" value="PWC17619.1"/>
    <property type="molecule type" value="Genomic_DNA"/>
</dbReference>
<sequence length="103" mass="11845">MGVYMKTVKVKWFSANEGGRKSPPPVGRYFSVARFPDDKVWQNNAWSVVLELSPPEDIDGNKTSSGRLEFLMDNAPREKLEKYDSFEIYEGPRKVGLVYVLRK</sequence>
<dbReference type="Proteomes" id="UP000303847">
    <property type="component" value="Chromosome"/>
</dbReference>
<organism evidence="1 3">
    <name type="scientific">Brenneria nigrifluens DSM 30175 = ATCC 13028</name>
    <dbReference type="NCBI Taxonomy" id="1121120"/>
    <lineage>
        <taxon>Bacteria</taxon>
        <taxon>Pseudomonadati</taxon>
        <taxon>Pseudomonadota</taxon>
        <taxon>Gammaproteobacteria</taxon>
        <taxon>Enterobacterales</taxon>
        <taxon>Pectobacteriaceae</taxon>
        <taxon>Brenneria</taxon>
    </lineage>
</organism>
<proteinExistence type="predicted"/>
<reference evidence="1 3" key="1">
    <citation type="submission" date="2018-04" db="EMBL/GenBank/DDBJ databases">
        <title>Brenneria corticis sp.nov.</title>
        <authorList>
            <person name="Li Y."/>
        </authorList>
    </citation>
    <scope>NUCLEOTIDE SEQUENCE [LARGE SCALE GENOMIC DNA]</scope>
    <source>
        <strain evidence="1 3">LMG 2694</strain>
    </source>
</reference>
<protein>
    <submittedName>
        <fullName evidence="1">Uncharacterized protein</fullName>
    </submittedName>
</protein>
<dbReference type="AlphaFoldDB" id="A0A2U1U7K3"/>
<evidence type="ECO:0000313" key="1">
    <source>
        <dbReference type="EMBL" id="PWC17619.1"/>
    </source>
</evidence>
<accession>A0A2U1U7K3</accession>
<name>A0A2U1U7K3_9GAMM</name>
<evidence type="ECO:0000313" key="3">
    <source>
        <dbReference type="Proteomes" id="UP000295985"/>
    </source>
</evidence>
<dbReference type="Proteomes" id="UP000295985">
    <property type="component" value="Unassembled WGS sequence"/>
</dbReference>
<evidence type="ECO:0000313" key="2">
    <source>
        <dbReference type="EMBL" id="QCR06829.1"/>
    </source>
</evidence>
<reference evidence="2 4" key="2">
    <citation type="submission" date="2018-11" db="EMBL/GenBank/DDBJ databases">
        <title>Genome sequences of Brenneria nigrifluens and Brenneria rubrifaciens.</title>
        <authorList>
            <person name="Poret-Peterson A.T."/>
            <person name="McClean A.E."/>
            <person name="Kluepfel D.A."/>
        </authorList>
    </citation>
    <scope>NUCLEOTIDE SEQUENCE [LARGE SCALE GENOMIC DNA]</scope>
    <source>
        <strain evidence="2 4">ATCC 13028</strain>
    </source>
</reference>
<keyword evidence="4" id="KW-1185">Reference proteome</keyword>
<dbReference type="EMBL" id="CP034036">
    <property type="protein sequence ID" value="QCR06829.1"/>
    <property type="molecule type" value="Genomic_DNA"/>
</dbReference>
<dbReference type="OrthoDB" id="6465454at2"/>
<evidence type="ECO:0000313" key="4">
    <source>
        <dbReference type="Proteomes" id="UP000303847"/>
    </source>
</evidence>